<protein>
    <recommendedName>
        <fullName evidence="12 13">Cardiolipin synthase</fullName>
        <shortName evidence="12">CL synthase</shortName>
        <ecNumber evidence="12 13">2.7.8.-</ecNumber>
    </recommendedName>
</protein>
<dbReference type="SUPFAM" id="SSF56024">
    <property type="entry name" value="Phospholipase D/nuclease"/>
    <property type="match status" value="2"/>
</dbReference>
<dbReference type="OrthoDB" id="9762009at2"/>
<feature type="active site" evidence="12">
    <location>
        <position position="418"/>
    </location>
</feature>
<sequence>MHTLINYLTGSDWHLYVKISSTVLLILTFAGVIFSILLENRNPVKAMAYIMLLVFIPIVGLIVYYYLGRDLRKKRRFTLKGSKDEVLFAKYWQSQRSEIEHMQLELRQAVGTKQELSAMLLNTRQSILTKNNRVKLLINGEEKFPEVMAALRAAKHHIHIEYYMIAADDVGNEVTQILVEKLNQGVQVRFVYDDMGSDRIKKIPKILKENGASVYTFSPVLVGLYRNANYRNHRKIIVIDGTVGFVGGINLDDRYINNGKHDLFWRDTHLKIEGDAVNLLQLQFLMSYRYCSKEVFPFEAPFFGRSLPLTGTCFTDIVASGPDSEWPMTMSSILMAINVAKRRIRITNPYFVPTEELLTALQMAALAGKDVQLLLPLKGDSFIVQHAALSYMKPLLAAGVKVFFYTRGFIHAKTMVVDDNLAWVSSVNFDNRSFFLNCEIGVLVYDKEVAAKLDRAFDEDLLYSLPVQETRWNKRNIFKRFMDSVCRLLTPLL</sequence>
<evidence type="ECO:0000256" key="3">
    <source>
        <dbReference type="ARBA" id="ARBA00022516"/>
    </source>
</evidence>
<dbReference type="SMART" id="SM00155">
    <property type="entry name" value="PLDc"/>
    <property type="match status" value="2"/>
</dbReference>
<comment type="catalytic activity">
    <reaction evidence="12">
        <text>2 a 1,2-diacyl-sn-glycero-3-phospho-(1'-sn-glycerol) = a cardiolipin + glycerol</text>
        <dbReference type="Rhea" id="RHEA:31451"/>
        <dbReference type="ChEBI" id="CHEBI:17754"/>
        <dbReference type="ChEBI" id="CHEBI:62237"/>
        <dbReference type="ChEBI" id="CHEBI:64716"/>
    </reaction>
</comment>
<dbReference type="GO" id="GO:0032049">
    <property type="term" value="P:cardiolipin biosynthetic process"/>
    <property type="evidence" value="ECO:0007669"/>
    <property type="project" value="UniProtKB-UniRule"/>
</dbReference>
<feature type="active site" evidence="12">
    <location>
        <position position="411"/>
    </location>
</feature>
<organism evidence="15 16">
    <name type="scientific">Chitinophaga eiseniae</name>
    <dbReference type="NCBI Taxonomy" id="634771"/>
    <lineage>
        <taxon>Bacteria</taxon>
        <taxon>Pseudomonadati</taxon>
        <taxon>Bacteroidota</taxon>
        <taxon>Chitinophagia</taxon>
        <taxon>Chitinophagales</taxon>
        <taxon>Chitinophagaceae</taxon>
        <taxon>Chitinophaga</taxon>
    </lineage>
</organism>
<evidence type="ECO:0000256" key="6">
    <source>
        <dbReference type="ARBA" id="ARBA00022737"/>
    </source>
</evidence>
<evidence type="ECO:0000256" key="4">
    <source>
        <dbReference type="ARBA" id="ARBA00022679"/>
    </source>
</evidence>
<comment type="similarity">
    <text evidence="12">Belongs to the phospholipase D family. Cardiolipin synthase subfamily.</text>
</comment>
<name>A0A1T4RJD9_9BACT</name>
<dbReference type="EMBL" id="FUWZ01000002">
    <property type="protein sequence ID" value="SKA16049.1"/>
    <property type="molecule type" value="Genomic_DNA"/>
</dbReference>
<dbReference type="HAMAP" id="MF_01916">
    <property type="entry name" value="Cardiolipin_synth_Cls"/>
    <property type="match status" value="1"/>
</dbReference>
<keyword evidence="16" id="KW-1185">Reference proteome</keyword>
<dbReference type="PANTHER" id="PTHR21248:SF22">
    <property type="entry name" value="PHOSPHOLIPASE D"/>
    <property type="match status" value="1"/>
</dbReference>
<dbReference type="RefSeq" id="WP_159456037.1">
    <property type="nucleotide sequence ID" value="NZ_FUWZ01000002.1"/>
</dbReference>
<dbReference type="EC" id="2.7.8.-" evidence="12 13"/>
<dbReference type="InterPro" id="IPR022924">
    <property type="entry name" value="Cardiolipin_synthase"/>
</dbReference>
<dbReference type="Gene3D" id="3.30.870.10">
    <property type="entry name" value="Endonuclease Chain A"/>
    <property type="match status" value="2"/>
</dbReference>
<evidence type="ECO:0000313" key="15">
    <source>
        <dbReference type="EMBL" id="SKA16049.1"/>
    </source>
</evidence>
<dbReference type="Pfam" id="PF13396">
    <property type="entry name" value="PLDc_N"/>
    <property type="match status" value="1"/>
</dbReference>
<keyword evidence="5 12" id="KW-0812">Transmembrane</keyword>
<dbReference type="GO" id="GO:0005886">
    <property type="term" value="C:plasma membrane"/>
    <property type="evidence" value="ECO:0007669"/>
    <property type="project" value="UniProtKB-SubCell"/>
</dbReference>
<keyword evidence="8 12" id="KW-0443">Lipid metabolism</keyword>
<comment type="function">
    <text evidence="12">Catalyzes the reversible phosphatidyl group transfer from one phosphatidylglycerol molecule to another to form cardiolipin (CL) (diphosphatidylglycerol) and glycerol.</text>
</comment>
<evidence type="ECO:0000256" key="9">
    <source>
        <dbReference type="ARBA" id="ARBA00023136"/>
    </source>
</evidence>
<evidence type="ECO:0000259" key="14">
    <source>
        <dbReference type="PROSITE" id="PS50035"/>
    </source>
</evidence>
<feature type="active site" evidence="12">
    <location>
        <position position="413"/>
    </location>
</feature>
<dbReference type="InterPro" id="IPR030874">
    <property type="entry name" value="Cardiolipin_synth_Firmi"/>
</dbReference>
<dbReference type="CDD" id="cd09112">
    <property type="entry name" value="PLDc_CLS_2"/>
    <property type="match status" value="1"/>
</dbReference>
<dbReference type="PROSITE" id="PS50035">
    <property type="entry name" value="PLD"/>
    <property type="match status" value="2"/>
</dbReference>
<evidence type="ECO:0000256" key="10">
    <source>
        <dbReference type="ARBA" id="ARBA00023209"/>
    </source>
</evidence>
<dbReference type="Proteomes" id="UP000190367">
    <property type="component" value="Unassembled WGS sequence"/>
</dbReference>
<evidence type="ECO:0000256" key="8">
    <source>
        <dbReference type="ARBA" id="ARBA00023098"/>
    </source>
</evidence>
<dbReference type="Pfam" id="PF13091">
    <property type="entry name" value="PLDc_2"/>
    <property type="match status" value="2"/>
</dbReference>
<dbReference type="PANTHER" id="PTHR21248">
    <property type="entry name" value="CARDIOLIPIN SYNTHASE"/>
    <property type="match status" value="1"/>
</dbReference>
<feature type="active site" evidence="12">
    <location>
        <position position="235"/>
    </location>
</feature>
<dbReference type="CDD" id="cd09110">
    <property type="entry name" value="PLDc_CLS_1"/>
    <property type="match status" value="1"/>
</dbReference>
<feature type="active site" evidence="12">
    <location>
        <position position="240"/>
    </location>
</feature>
<evidence type="ECO:0000256" key="12">
    <source>
        <dbReference type="HAMAP-Rule" id="MF_01916"/>
    </source>
</evidence>
<keyword evidence="7 12" id="KW-1133">Transmembrane helix</keyword>
<keyword evidence="9 12" id="KW-0472">Membrane</keyword>
<feature type="transmembrane region" description="Helical" evidence="12">
    <location>
        <begin position="15"/>
        <end position="37"/>
    </location>
</feature>
<dbReference type="NCBIfam" id="TIGR04265">
    <property type="entry name" value="bac_cardiolipin"/>
    <property type="match status" value="1"/>
</dbReference>
<evidence type="ECO:0000256" key="1">
    <source>
        <dbReference type="ARBA" id="ARBA00004651"/>
    </source>
</evidence>
<reference evidence="16" key="1">
    <citation type="submission" date="2017-02" db="EMBL/GenBank/DDBJ databases">
        <authorList>
            <person name="Varghese N."/>
            <person name="Submissions S."/>
        </authorList>
    </citation>
    <scope>NUCLEOTIDE SEQUENCE [LARGE SCALE GENOMIC DNA]</scope>
    <source>
        <strain evidence="16">DSM 22224</strain>
    </source>
</reference>
<keyword evidence="4 12" id="KW-0808">Transferase</keyword>
<keyword evidence="6" id="KW-0677">Repeat</keyword>
<keyword evidence="11 12" id="KW-1208">Phospholipid metabolism</keyword>
<evidence type="ECO:0000256" key="7">
    <source>
        <dbReference type="ARBA" id="ARBA00022989"/>
    </source>
</evidence>
<dbReference type="STRING" id="634771.SAMN04488128_1021214"/>
<accession>A0A1T4RJD9</accession>
<dbReference type="InterPro" id="IPR025202">
    <property type="entry name" value="PLD-like_dom"/>
</dbReference>
<comment type="subcellular location">
    <subcellularLocation>
        <location evidence="1 12">Cell membrane</location>
        <topology evidence="1 12">Multi-pass membrane protein</topology>
    </subcellularLocation>
</comment>
<dbReference type="InterPro" id="IPR001736">
    <property type="entry name" value="PLipase_D/transphosphatidylase"/>
</dbReference>
<feature type="transmembrane region" description="Helical" evidence="12">
    <location>
        <begin position="49"/>
        <end position="67"/>
    </location>
</feature>
<feature type="domain" description="PLD phosphodiesterase" evidence="14">
    <location>
        <begin position="228"/>
        <end position="255"/>
    </location>
</feature>
<dbReference type="InterPro" id="IPR027379">
    <property type="entry name" value="CLS_N"/>
</dbReference>
<keyword evidence="2 12" id="KW-1003">Cell membrane</keyword>
<proteinExistence type="inferred from homology"/>
<evidence type="ECO:0000256" key="11">
    <source>
        <dbReference type="ARBA" id="ARBA00023264"/>
    </source>
</evidence>
<dbReference type="AlphaFoldDB" id="A0A1T4RJD9"/>
<evidence type="ECO:0000313" key="16">
    <source>
        <dbReference type="Proteomes" id="UP000190367"/>
    </source>
</evidence>
<keyword evidence="10 12" id="KW-0594">Phospholipid biosynthesis</keyword>
<feature type="active site" evidence="12">
    <location>
        <position position="233"/>
    </location>
</feature>
<evidence type="ECO:0000256" key="2">
    <source>
        <dbReference type="ARBA" id="ARBA00022475"/>
    </source>
</evidence>
<keyword evidence="3 12" id="KW-0444">Lipid biosynthesis</keyword>
<dbReference type="GO" id="GO:0008808">
    <property type="term" value="F:cardiolipin synthase activity"/>
    <property type="evidence" value="ECO:0007669"/>
    <property type="project" value="UniProtKB-UniRule"/>
</dbReference>
<evidence type="ECO:0000256" key="13">
    <source>
        <dbReference type="NCBIfam" id="TIGR04265"/>
    </source>
</evidence>
<gene>
    <name evidence="15" type="ORF">SAMN04488128_1021214</name>
</gene>
<evidence type="ECO:0000256" key="5">
    <source>
        <dbReference type="ARBA" id="ARBA00022692"/>
    </source>
</evidence>
<feature type="domain" description="PLD phosphodiesterase" evidence="14">
    <location>
        <begin position="406"/>
        <end position="433"/>
    </location>
</feature>